<dbReference type="PROSITE" id="PS51318">
    <property type="entry name" value="TAT"/>
    <property type="match status" value="1"/>
</dbReference>
<gene>
    <name evidence="5 7" type="primary">msrP</name>
    <name evidence="7" type="ORF">GCM10007907_13800</name>
</gene>
<evidence type="ECO:0000259" key="6">
    <source>
        <dbReference type="Pfam" id="PF00174"/>
    </source>
</evidence>
<feature type="binding site" evidence="5">
    <location>
        <begin position="77"/>
        <end position="78"/>
    </location>
    <ligand>
        <name>Mo-molybdopterin</name>
        <dbReference type="ChEBI" id="CHEBI:71302"/>
    </ligand>
</feature>
<feature type="binding site" evidence="5">
    <location>
        <position position="132"/>
    </location>
    <ligand>
        <name>Mo-molybdopterin</name>
        <dbReference type="ChEBI" id="CHEBI:71302"/>
    </ligand>
    <ligandPart>
        <name>Mo</name>
        <dbReference type="ChEBI" id="CHEBI:28685"/>
    </ligandPart>
</feature>
<feature type="domain" description="Oxidoreductase molybdopterin-binding" evidence="6">
    <location>
        <begin position="93"/>
        <end position="248"/>
    </location>
</feature>
<keyword evidence="2 5" id="KW-0479">Metal-binding</keyword>
<feature type="binding site" evidence="5">
    <location>
        <begin position="231"/>
        <end position="233"/>
    </location>
    <ligand>
        <name>Mo-molybdopterin</name>
        <dbReference type="ChEBI" id="CHEBI:71302"/>
    </ligand>
</feature>
<dbReference type="SUPFAM" id="SSF56524">
    <property type="entry name" value="Oxidoreductase molybdopterin-binding domain"/>
    <property type="match status" value="1"/>
</dbReference>
<keyword evidence="4 5" id="KW-0560">Oxidoreductase</keyword>
<reference evidence="8" key="1">
    <citation type="journal article" date="2019" name="Int. J. Syst. Evol. Microbiol.">
        <title>The Global Catalogue of Microorganisms (GCM) 10K type strain sequencing project: providing services to taxonomists for standard genome sequencing and annotation.</title>
        <authorList>
            <consortium name="The Broad Institute Genomics Platform"/>
            <consortium name="The Broad Institute Genome Sequencing Center for Infectious Disease"/>
            <person name="Wu L."/>
            <person name="Ma J."/>
        </authorList>
    </citation>
    <scope>NUCLEOTIDE SEQUENCE [LARGE SCALE GENOMIC DNA]</scope>
    <source>
        <strain evidence="8">NBRC 110044</strain>
    </source>
</reference>
<comment type="PTM">
    <text evidence="5">Predicted to be exported by the Tat system. The position of the signal peptide cleavage has not been experimentally proven.</text>
</comment>
<feature type="binding site" evidence="5">
    <location>
        <position position="215"/>
    </location>
    <ligand>
        <name>Mo-molybdopterin</name>
        <dbReference type="ChEBI" id="CHEBI:71302"/>
    </ligand>
</feature>
<comment type="function">
    <text evidence="5">Part of the MsrPQ system that repairs oxidized periplasmic proteins containing methionine sulfoxide residues (Met-O), using respiratory chain electrons. Thus protects these proteins from oxidative-stress damage caused by reactive species of oxygen and chlorine generated by the host defense mechanisms. MsrPQ is essential for the maintenance of envelope integrity under bleach stress, rescuing a wide series of structurally unrelated periplasmic proteins from methionine oxidation. The catalytic subunit MsrP is non-stereospecific, being able to reduce both (R-) and (S-) diastereoisomers of methionine sulfoxide.</text>
</comment>
<comment type="catalytic activity">
    <reaction evidence="5">
        <text>L-methionyl-[protein] + a quinone + H2O = L-methionyl-(R)-S-oxide-[protein] + a quinol</text>
        <dbReference type="Rhea" id="RHEA:51296"/>
        <dbReference type="Rhea" id="RHEA-COMP:12313"/>
        <dbReference type="Rhea" id="RHEA-COMP:12314"/>
        <dbReference type="ChEBI" id="CHEBI:15377"/>
        <dbReference type="ChEBI" id="CHEBI:16044"/>
        <dbReference type="ChEBI" id="CHEBI:24646"/>
        <dbReference type="ChEBI" id="CHEBI:45764"/>
        <dbReference type="ChEBI" id="CHEBI:132124"/>
    </reaction>
</comment>
<sequence>MSAYRPPHIAPSEITPEDLYLSRRAWMQGAAALGAAALLPEAVAAPLEKLPTFYKSRYSSSEPQNSLGQITSYNNFYEFGTDKGDPADHAHTLKTDPWVVEVGGEVAKPRRFDIDSLLKLAPLEERIYRLRCVEGWSMVIPWVGLPLSALLKQVEPTSRGKYLEFTTLLAPEQMPGQKTSVLDWPYVEGLRLDEAMHPLAILAVGLYGKPLPRQNGAPVRLVVPWKYGFKSIKSIVRIRLVEKQPISSWTRAAPTEYGFYSNVNPEVDHPRWSQASERRIGEFLKRKTLMFNGYADEVAGLYKGLDLRRHF</sequence>
<evidence type="ECO:0000256" key="5">
    <source>
        <dbReference type="HAMAP-Rule" id="MF_01206"/>
    </source>
</evidence>
<dbReference type="PANTHER" id="PTHR43032:SF3">
    <property type="entry name" value="PROTEIN-METHIONINE-SULFOXIDE REDUCTASE CATALYTIC SUBUNIT MSRP"/>
    <property type="match status" value="1"/>
</dbReference>
<comment type="subunit">
    <text evidence="5">Heterodimer of a catalytic subunit (MsrP) and a heme-binding subunit (MsrQ).</text>
</comment>
<protein>
    <recommendedName>
        <fullName evidence="5">Protein-methionine-sulfoxide reductase catalytic subunit MsrP</fullName>
        <ecNumber evidence="5">1.8.5.-</ecNumber>
    </recommendedName>
</protein>
<dbReference type="InterPro" id="IPR000572">
    <property type="entry name" value="OxRdtase_Mopterin-bd_dom"/>
</dbReference>
<comment type="cofactor">
    <cofactor evidence="5">
        <name>Mo-molybdopterin</name>
        <dbReference type="ChEBI" id="CHEBI:71302"/>
    </cofactor>
    <text evidence="5">Binds 1 Mo-molybdopterin (Mo-MPT) cofactor per subunit.</text>
</comment>
<keyword evidence="8" id="KW-1185">Reference proteome</keyword>
<dbReference type="HAMAP" id="MF_01206">
    <property type="entry name" value="MsrP"/>
    <property type="match status" value="1"/>
</dbReference>
<keyword evidence="3 5" id="KW-0732">Signal</keyword>
<accession>A0ABQ5YC97</accession>
<dbReference type="Pfam" id="PF00174">
    <property type="entry name" value="Oxidored_molyb"/>
    <property type="match status" value="1"/>
</dbReference>
<comment type="similarity">
    <text evidence="5">Belongs to the MsrP family.</text>
</comment>
<proteinExistence type="inferred from homology"/>
<dbReference type="EC" id="1.8.5.-" evidence="5"/>
<organism evidence="7 8">
    <name type="scientific">Chitinimonas prasina</name>
    <dbReference type="NCBI Taxonomy" id="1434937"/>
    <lineage>
        <taxon>Bacteria</taxon>
        <taxon>Pseudomonadati</taxon>
        <taxon>Pseudomonadota</taxon>
        <taxon>Betaproteobacteria</taxon>
        <taxon>Neisseriales</taxon>
        <taxon>Chitinibacteraceae</taxon>
        <taxon>Chitinimonas</taxon>
    </lineage>
</organism>
<dbReference type="EMBL" id="BSOG01000001">
    <property type="protein sequence ID" value="GLR12590.1"/>
    <property type="molecule type" value="Genomic_DNA"/>
</dbReference>
<comment type="caution">
    <text evidence="7">The sequence shown here is derived from an EMBL/GenBank/DDBJ whole genome shotgun (WGS) entry which is preliminary data.</text>
</comment>
<feature type="binding site" evidence="5">
    <location>
        <position position="74"/>
    </location>
    <ligand>
        <name>Mo-molybdopterin</name>
        <dbReference type="ChEBI" id="CHEBI:71302"/>
    </ligand>
</feature>
<dbReference type="Proteomes" id="UP001156706">
    <property type="component" value="Unassembled WGS sequence"/>
</dbReference>
<dbReference type="PANTHER" id="PTHR43032">
    <property type="entry name" value="PROTEIN-METHIONINE-SULFOXIDE REDUCTASE"/>
    <property type="match status" value="1"/>
</dbReference>
<dbReference type="InterPro" id="IPR036374">
    <property type="entry name" value="OxRdtase_Mopterin-bd_sf"/>
</dbReference>
<keyword evidence="1 5" id="KW-0500">Molybdenum</keyword>
<dbReference type="InterPro" id="IPR022867">
    <property type="entry name" value="MsrP"/>
</dbReference>
<name>A0ABQ5YC97_9NEIS</name>
<dbReference type="Gene3D" id="3.90.420.10">
    <property type="entry name" value="Oxidoreductase, molybdopterin-binding domain"/>
    <property type="match status" value="1"/>
</dbReference>
<dbReference type="InterPro" id="IPR006311">
    <property type="entry name" value="TAT_signal"/>
</dbReference>
<dbReference type="NCBIfam" id="NF003767">
    <property type="entry name" value="PRK05363.1"/>
    <property type="match status" value="1"/>
</dbReference>
<feature type="binding site" evidence="5">
    <location>
        <position position="220"/>
    </location>
    <ligand>
        <name>Mo-molybdopterin</name>
        <dbReference type="ChEBI" id="CHEBI:71302"/>
    </ligand>
</feature>
<evidence type="ECO:0000313" key="7">
    <source>
        <dbReference type="EMBL" id="GLR12590.1"/>
    </source>
</evidence>
<evidence type="ECO:0000256" key="3">
    <source>
        <dbReference type="ARBA" id="ARBA00022729"/>
    </source>
</evidence>
<evidence type="ECO:0000313" key="8">
    <source>
        <dbReference type="Proteomes" id="UP001156706"/>
    </source>
</evidence>
<evidence type="ECO:0000256" key="4">
    <source>
        <dbReference type="ARBA" id="ARBA00023002"/>
    </source>
</evidence>
<evidence type="ECO:0000256" key="2">
    <source>
        <dbReference type="ARBA" id="ARBA00022723"/>
    </source>
</evidence>
<feature type="binding site" evidence="5">
    <location>
        <position position="167"/>
    </location>
    <ligand>
        <name>Mo-molybdopterin</name>
        <dbReference type="ChEBI" id="CHEBI:71302"/>
    </ligand>
</feature>
<dbReference type="RefSeq" id="WP_284195708.1">
    <property type="nucleotide sequence ID" value="NZ_BSOG01000001.1"/>
</dbReference>
<evidence type="ECO:0000256" key="1">
    <source>
        <dbReference type="ARBA" id="ARBA00022505"/>
    </source>
</evidence>
<comment type="catalytic activity">
    <reaction evidence="5">
        <text>L-methionyl-[protein] + a quinone + H2O = L-methionyl-(S)-S-oxide-[protein] + a quinol</text>
        <dbReference type="Rhea" id="RHEA:51292"/>
        <dbReference type="Rhea" id="RHEA-COMP:12313"/>
        <dbReference type="Rhea" id="RHEA-COMP:12315"/>
        <dbReference type="ChEBI" id="CHEBI:15377"/>
        <dbReference type="ChEBI" id="CHEBI:16044"/>
        <dbReference type="ChEBI" id="CHEBI:24646"/>
        <dbReference type="ChEBI" id="CHEBI:44120"/>
        <dbReference type="ChEBI" id="CHEBI:132124"/>
    </reaction>
</comment>